<accession>A1HMP2</accession>
<evidence type="ECO:0000259" key="2">
    <source>
        <dbReference type="PROSITE" id="PS50110"/>
    </source>
</evidence>
<evidence type="ECO:0000256" key="1">
    <source>
        <dbReference type="PROSITE-ProRule" id="PRU00169"/>
    </source>
</evidence>
<dbReference type="RefSeq" id="WP_007288302.1">
    <property type="nucleotide sequence ID" value="NZ_AAWL01000002.1"/>
</dbReference>
<dbReference type="SMART" id="SM00448">
    <property type="entry name" value="REC"/>
    <property type="match status" value="1"/>
</dbReference>
<dbReference type="InterPro" id="IPR052048">
    <property type="entry name" value="ST_Response_Regulator"/>
</dbReference>
<evidence type="ECO:0000313" key="3">
    <source>
        <dbReference type="EMBL" id="EAX48530.1"/>
    </source>
</evidence>
<feature type="modified residue" description="4-aspartylphosphate" evidence="1">
    <location>
        <position position="56"/>
    </location>
</feature>
<feature type="domain" description="Response regulatory" evidence="2">
    <location>
        <begin position="5"/>
        <end position="121"/>
    </location>
</feature>
<dbReference type="Proteomes" id="UP000005139">
    <property type="component" value="Unassembled WGS sequence"/>
</dbReference>
<dbReference type="eggNOG" id="COG2201">
    <property type="taxonomic scope" value="Bacteria"/>
</dbReference>
<dbReference type="SUPFAM" id="SSF52172">
    <property type="entry name" value="CheY-like"/>
    <property type="match status" value="1"/>
</dbReference>
<sequence length="124" mass="13962">MAKVRILVVDDSPFIHKAVARFFENDEKFEIVGSAYNGKEGSAMYFELKPDVVIMDIVMPIMDGLAAAQEILSKDSQARIIIQSGMQDDELVKKARQMGIKEFILKPVKEGELKKIISALVYNR</sequence>
<gene>
    <name evidence="3" type="ORF">TcarDRAFT_2002</name>
</gene>
<reference evidence="3 4" key="2">
    <citation type="submission" date="2007-01" db="EMBL/GenBank/DDBJ databases">
        <title>Sequencing of the draft genome and assembly of Thermosinus carboxydivorans Nor1.</title>
        <authorList>
            <consortium name="US DOE Joint Genome Institute (JGI-PGF)"/>
            <person name="Copeland A."/>
            <person name="Lucas S."/>
            <person name="Lapidus A."/>
            <person name="Barry K."/>
            <person name="Glavina del Rio T."/>
            <person name="Dalin E."/>
            <person name="Tice H."/>
            <person name="Bruce D."/>
            <person name="Pitluck S."/>
            <person name="Richardson P."/>
        </authorList>
    </citation>
    <scope>NUCLEOTIDE SEQUENCE [LARGE SCALE GENOMIC DNA]</scope>
    <source>
        <strain evidence="3 4">Nor1</strain>
    </source>
</reference>
<dbReference type="Pfam" id="PF00072">
    <property type="entry name" value="Response_reg"/>
    <property type="match status" value="1"/>
</dbReference>
<reference evidence="3 4" key="1">
    <citation type="submission" date="2007-01" db="EMBL/GenBank/DDBJ databases">
        <title>Annotation of the draft genome assembly of Thermosinus carboxydivorans Nor1.</title>
        <authorList>
            <consortium name="US DOE Joint Genome Institute (JGI-ORNL)"/>
            <person name="Larimer F."/>
            <person name="Land M."/>
            <person name="Hauser L."/>
        </authorList>
    </citation>
    <scope>NUCLEOTIDE SEQUENCE [LARGE SCALE GENOMIC DNA]</scope>
    <source>
        <strain evidence="3 4">Nor1</strain>
    </source>
</reference>
<dbReference type="GO" id="GO:0000160">
    <property type="term" value="P:phosphorelay signal transduction system"/>
    <property type="evidence" value="ECO:0007669"/>
    <property type="project" value="InterPro"/>
</dbReference>
<organism evidence="3 4">
    <name type="scientific">Thermosinus carboxydivorans Nor1</name>
    <dbReference type="NCBI Taxonomy" id="401526"/>
    <lineage>
        <taxon>Bacteria</taxon>
        <taxon>Bacillati</taxon>
        <taxon>Bacillota</taxon>
        <taxon>Negativicutes</taxon>
        <taxon>Selenomonadales</taxon>
        <taxon>Sporomusaceae</taxon>
        <taxon>Thermosinus</taxon>
    </lineage>
</organism>
<keyword evidence="1" id="KW-0597">Phosphoprotein</keyword>
<comment type="caution">
    <text evidence="3">The sequence shown here is derived from an EMBL/GenBank/DDBJ whole genome shotgun (WGS) entry which is preliminary data.</text>
</comment>
<dbReference type="InterPro" id="IPR011006">
    <property type="entry name" value="CheY-like_superfamily"/>
</dbReference>
<dbReference type="EMBL" id="AAWL01000002">
    <property type="protein sequence ID" value="EAX48530.1"/>
    <property type="molecule type" value="Genomic_DNA"/>
</dbReference>
<keyword evidence="4" id="KW-1185">Reference proteome</keyword>
<dbReference type="InterPro" id="IPR001789">
    <property type="entry name" value="Sig_transdc_resp-reg_receiver"/>
</dbReference>
<evidence type="ECO:0000313" key="4">
    <source>
        <dbReference type="Proteomes" id="UP000005139"/>
    </source>
</evidence>
<dbReference type="Gene3D" id="3.40.50.2300">
    <property type="match status" value="1"/>
</dbReference>
<protein>
    <submittedName>
        <fullName evidence="3">Response regulator receiver protein</fullName>
    </submittedName>
</protein>
<dbReference type="AlphaFoldDB" id="A1HMP2"/>
<dbReference type="PANTHER" id="PTHR43228">
    <property type="entry name" value="TWO-COMPONENT RESPONSE REGULATOR"/>
    <property type="match status" value="1"/>
</dbReference>
<proteinExistence type="predicted"/>
<name>A1HMP2_9FIRM</name>
<dbReference type="PANTHER" id="PTHR43228:SF1">
    <property type="entry name" value="TWO-COMPONENT RESPONSE REGULATOR ARR22"/>
    <property type="match status" value="1"/>
</dbReference>
<dbReference type="OrthoDB" id="9779069at2"/>
<dbReference type="PROSITE" id="PS50110">
    <property type="entry name" value="RESPONSE_REGULATORY"/>
    <property type="match status" value="1"/>
</dbReference>